<gene>
    <name evidence="3" type="ordered locus">Hoch_5821</name>
</gene>
<dbReference type="PANTHER" id="PTHR43244:SF1">
    <property type="entry name" value="5,10-METHYLENETETRAHYDROMETHANOPTERIN REDUCTASE"/>
    <property type="match status" value="1"/>
</dbReference>
<dbReference type="PANTHER" id="PTHR43244">
    <property type="match status" value="1"/>
</dbReference>
<dbReference type="SUPFAM" id="SSF51679">
    <property type="entry name" value="Bacterial luciferase-like"/>
    <property type="match status" value="1"/>
</dbReference>
<evidence type="ECO:0000313" key="3">
    <source>
        <dbReference type="EMBL" id="ACY18297.1"/>
    </source>
</evidence>
<dbReference type="Pfam" id="PF00296">
    <property type="entry name" value="Bac_luciferase"/>
    <property type="match status" value="1"/>
</dbReference>
<dbReference type="EMBL" id="CP001804">
    <property type="protein sequence ID" value="ACY18297.1"/>
    <property type="molecule type" value="Genomic_DNA"/>
</dbReference>
<keyword evidence="1 3" id="KW-0560">Oxidoreductase</keyword>
<accession>D0LIE1</accession>
<dbReference type="RefSeq" id="WP_012830889.1">
    <property type="nucleotide sequence ID" value="NC_013440.1"/>
</dbReference>
<dbReference type="Proteomes" id="UP000001880">
    <property type="component" value="Chromosome"/>
</dbReference>
<feature type="domain" description="Luciferase-like" evidence="2">
    <location>
        <begin position="20"/>
        <end position="308"/>
    </location>
</feature>
<dbReference type="STRING" id="502025.Hoch_5821"/>
<dbReference type="HOGENOM" id="CLU_027853_5_0_7"/>
<dbReference type="EC" id="1.5.99.11" evidence="3"/>
<evidence type="ECO:0000313" key="4">
    <source>
        <dbReference type="Proteomes" id="UP000001880"/>
    </source>
</evidence>
<dbReference type="GO" id="GO:0016705">
    <property type="term" value="F:oxidoreductase activity, acting on paired donors, with incorporation or reduction of molecular oxygen"/>
    <property type="evidence" value="ECO:0007669"/>
    <property type="project" value="InterPro"/>
</dbReference>
<keyword evidence="4" id="KW-1185">Reference proteome</keyword>
<protein>
    <submittedName>
        <fullName evidence="3">5,10-methylenetetrahydromethanopterin reductase</fullName>
        <ecNumber evidence="3">1.5.99.11</ecNumber>
    </submittedName>
</protein>
<dbReference type="CDD" id="cd01097">
    <property type="entry name" value="Tetrahydromethanopterin_reductase"/>
    <property type="match status" value="1"/>
</dbReference>
<evidence type="ECO:0000256" key="1">
    <source>
        <dbReference type="ARBA" id="ARBA00023002"/>
    </source>
</evidence>
<evidence type="ECO:0000259" key="2">
    <source>
        <dbReference type="Pfam" id="PF00296"/>
    </source>
</evidence>
<dbReference type="InterPro" id="IPR050564">
    <property type="entry name" value="F420-G6PD/mer"/>
</dbReference>
<dbReference type="eggNOG" id="COG2141">
    <property type="taxonomic scope" value="Bacteria"/>
</dbReference>
<dbReference type="KEGG" id="hoh:Hoch_5821"/>
<organism evidence="3 4">
    <name type="scientific">Haliangium ochraceum (strain DSM 14365 / JCM 11303 / SMP-2)</name>
    <dbReference type="NCBI Taxonomy" id="502025"/>
    <lineage>
        <taxon>Bacteria</taxon>
        <taxon>Pseudomonadati</taxon>
        <taxon>Myxococcota</taxon>
        <taxon>Polyangia</taxon>
        <taxon>Haliangiales</taxon>
        <taxon>Kofleriaceae</taxon>
        <taxon>Haliangium</taxon>
    </lineage>
</organism>
<name>D0LIE1_HALO1</name>
<reference evidence="3 4" key="1">
    <citation type="journal article" date="2010" name="Stand. Genomic Sci.">
        <title>Complete genome sequence of Haliangium ochraceum type strain (SMP-2).</title>
        <authorList>
            <consortium name="US DOE Joint Genome Institute (JGI-PGF)"/>
            <person name="Ivanova N."/>
            <person name="Daum C."/>
            <person name="Lang E."/>
            <person name="Abt B."/>
            <person name="Kopitz M."/>
            <person name="Saunders E."/>
            <person name="Lapidus A."/>
            <person name="Lucas S."/>
            <person name="Glavina Del Rio T."/>
            <person name="Nolan M."/>
            <person name="Tice H."/>
            <person name="Copeland A."/>
            <person name="Cheng J.F."/>
            <person name="Chen F."/>
            <person name="Bruce D."/>
            <person name="Goodwin L."/>
            <person name="Pitluck S."/>
            <person name="Mavromatis K."/>
            <person name="Pati A."/>
            <person name="Mikhailova N."/>
            <person name="Chen A."/>
            <person name="Palaniappan K."/>
            <person name="Land M."/>
            <person name="Hauser L."/>
            <person name="Chang Y.J."/>
            <person name="Jeffries C.D."/>
            <person name="Detter J.C."/>
            <person name="Brettin T."/>
            <person name="Rohde M."/>
            <person name="Goker M."/>
            <person name="Bristow J."/>
            <person name="Markowitz V."/>
            <person name="Eisen J.A."/>
            <person name="Hugenholtz P."/>
            <person name="Kyrpides N.C."/>
            <person name="Klenk H.P."/>
        </authorList>
    </citation>
    <scope>NUCLEOTIDE SEQUENCE [LARGE SCALE GENOMIC DNA]</scope>
    <source>
        <strain evidence="4">DSM 14365 / CIP 107738 / JCM 11303 / AJ 13395 / SMP-2</strain>
    </source>
</reference>
<sequence>MNERIGVVAFWKNYDRALYLKAAQLADELGYDSFWLPEAWGYEIFSLLTEMAGKTERIKLGTGIVNVFSRSPGLLAMHAATLDEISEGRFILGIGTSGKRVIEGFHGRAFRKPLTQLRDVIRVVRTLLGGGRLSGSGAELAEYRPFMLAMKPVRRQIPIYVAALKQKSITSIGELADGWIPTFWPYAELVRGREWIAEGAAKAGRDPAEIACAPFSIALPLGDAAASAKAREIIAFYVAGMGEYYKELLTGFGYGDDCKRIEELYSERSTRAQAADAVSPAMIEALTISGDPKHCVEELRRRRSFGIDLPILNLPTDVPWPVMEMFLRAMAPQS</sequence>
<dbReference type="InterPro" id="IPR011251">
    <property type="entry name" value="Luciferase-like_dom"/>
</dbReference>
<dbReference type="InterPro" id="IPR036661">
    <property type="entry name" value="Luciferase-like_sf"/>
</dbReference>
<dbReference type="OrthoDB" id="8477406at2"/>
<dbReference type="AlphaFoldDB" id="D0LIE1"/>
<proteinExistence type="predicted"/>
<dbReference type="Gene3D" id="3.20.20.30">
    <property type="entry name" value="Luciferase-like domain"/>
    <property type="match status" value="1"/>
</dbReference>